<dbReference type="SUPFAM" id="SSF52499">
    <property type="entry name" value="Isochorismatase-like hydrolases"/>
    <property type="match status" value="1"/>
</dbReference>
<keyword evidence="1 3" id="KW-0378">Hydrolase</keyword>
<dbReference type="InterPro" id="IPR000868">
    <property type="entry name" value="Isochorismatase-like_dom"/>
</dbReference>
<dbReference type="InterPro" id="IPR036380">
    <property type="entry name" value="Isochorismatase-like_sf"/>
</dbReference>
<keyword evidence="5" id="KW-1185">Reference proteome</keyword>
<dbReference type="Gene3D" id="3.40.50.850">
    <property type="entry name" value="Isochorismatase-like"/>
    <property type="match status" value="1"/>
</dbReference>
<dbReference type="Proteomes" id="UP000756710">
    <property type="component" value="Unassembled WGS sequence"/>
</dbReference>
<reference evidence="3" key="1">
    <citation type="submission" date="2014-05" db="EMBL/GenBank/DDBJ databases">
        <authorList>
            <person name="Horn Fabian"/>
        </authorList>
    </citation>
    <scope>NUCLEOTIDE SEQUENCE</scope>
</reference>
<protein>
    <submittedName>
        <fullName evidence="3">Isochorismatase hydrolase</fullName>
    </submittedName>
    <submittedName>
        <fullName evidence="4">Nicotinamidase-related amidase</fullName>
    </submittedName>
</protein>
<dbReference type="RefSeq" id="WP_044568229.1">
    <property type="nucleotide sequence ID" value="NZ_BAABDR010000025.1"/>
</dbReference>
<proteinExistence type="predicted"/>
<evidence type="ECO:0000313" key="5">
    <source>
        <dbReference type="Proteomes" id="UP000756710"/>
    </source>
</evidence>
<name>A0A060ZG78_9ACTN</name>
<sequence>MTSRTDTALIIGDMQTGILANYPFSRAPVSPMRELVRAARAHGVLVVLVRTELRASGVDVSENNTVLTAFHQAGSLFHEGAGGTDIIPELAPRPGDVVITKRRTSAFVGTELELVLRAHHVESIALTGVATGAMVAATLYDALDRDYRVTVLSDACADAEADVHDFLMARIFPGRGARVMTAESWLGEL</sequence>
<dbReference type="CDD" id="cd00431">
    <property type="entry name" value="cysteine_hydrolases"/>
    <property type="match status" value="1"/>
</dbReference>
<reference evidence="4 5" key="2">
    <citation type="submission" date="2021-03" db="EMBL/GenBank/DDBJ databases">
        <title>Genomic Encyclopedia of Type Strains, Phase IV (KMG-IV): sequencing the most valuable type-strain genomes for metagenomic binning, comparative biology and taxonomic classification.</title>
        <authorList>
            <person name="Goeker M."/>
        </authorList>
    </citation>
    <scope>NUCLEOTIDE SEQUENCE [LARGE SCALE GENOMIC DNA]</scope>
    <source>
        <strain evidence="4 5">DSM 41954</strain>
    </source>
</reference>
<dbReference type="EMBL" id="JAGGLR010000009">
    <property type="protein sequence ID" value="MBP2062747.1"/>
    <property type="molecule type" value="Genomic_DNA"/>
</dbReference>
<dbReference type="PANTHER" id="PTHR43540:SF1">
    <property type="entry name" value="ISOCHORISMATASE HYDROLASE"/>
    <property type="match status" value="1"/>
</dbReference>
<dbReference type="EMBL" id="LK022848">
    <property type="protein sequence ID" value="CDR04652.1"/>
    <property type="molecule type" value="Genomic_DNA"/>
</dbReference>
<dbReference type="Pfam" id="PF00857">
    <property type="entry name" value="Isochorismatase"/>
    <property type="match status" value="1"/>
</dbReference>
<evidence type="ECO:0000313" key="4">
    <source>
        <dbReference type="EMBL" id="MBP2062747.1"/>
    </source>
</evidence>
<evidence type="ECO:0000256" key="1">
    <source>
        <dbReference type="ARBA" id="ARBA00022801"/>
    </source>
</evidence>
<dbReference type="AlphaFoldDB" id="A0A060ZG78"/>
<dbReference type="PANTHER" id="PTHR43540">
    <property type="entry name" value="PEROXYUREIDOACRYLATE/UREIDOACRYLATE AMIDOHYDROLASE-RELATED"/>
    <property type="match status" value="1"/>
</dbReference>
<feature type="domain" description="Isochorismatase-like" evidence="2">
    <location>
        <begin position="7"/>
        <end position="183"/>
    </location>
</feature>
<evidence type="ECO:0000259" key="2">
    <source>
        <dbReference type="Pfam" id="PF00857"/>
    </source>
</evidence>
<dbReference type="InterPro" id="IPR050272">
    <property type="entry name" value="Isochorismatase-like_hydrls"/>
</dbReference>
<organism evidence="3">
    <name type="scientific">Streptomyces iranensis</name>
    <dbReference type="NCBI Taxonomy" id="576784"/>
    <lineage>
        <taxon>Bacteria</taxon>
        <taxon>Bacillati</taxon>
        <taxon>Actinomycetota</taxon>
        <taxon>Actinomycetes</taxon>
        <taxon>Kitasatosporales</taxon>
        <taxon>Streptomycetaceae</taxon>
        <taxon>Streptomyces</taxon>
        <taxon>Streptomyces violaceusniger group</taxon>
    </lineage>
</organism>
<dbReference type="HOGENOM" id="CLU_068979_8_2_11"/>
<gene>
    <name evidence="4" type="ORF">J2Z30_003766</name>
    <name evidence="3" type="ORF">SIRAN1760</name>
</gene>
<accession>A0A060ZG78</accession>
<dbReference type="GO" id="GO:0016787">
    <property type="term" value="F:hydrolase activity"/>
    <property type="evidence" value="ECO:0007669"/>
    <property type="project" value="UniProtKB-KW"/>
</dbReference>
<evidence type="ECO:0000313" key="3">
    <source>
        <dbReference type="EMBL" id="CDR04652.1"/>
    </source>
</evidence>